<name>A0A4Q7ZQ13_9ACTN</name>
<proteinExistence type="predicted"/>
<evidence type="ECO:0000313" key="3">
    <source>
        <dbReference type="EMBL" id="RZU53188.1"/>
    </source>
</evidence>
<sequence>MGDVEKYCPDSLWHVAQPLLPEHPKRHQGGGRRRISDRIALAAILYVLDSGCAWNELPESFPISSASAHRRFSEWVEQGVMAALHQATLDVLGAAGQIDWSRASIDGMHVRAVKGDLTGPSPVDRGKPGSKIHAIGDRGGLPLYADISAANINDHKVLEEVVDGVAPVRRPVGRPRKRPVKLHGDKGYDYRASRQALARRGIKARIARKGIESSTRLGRYRYVIERCLEWVSRFRRLVRRYDRKASHFRGFLRLACAVICYRRAVKLNLLPVNNPK</sequence>
<dbReference type="Pfam" id="PF13340">
    <property type="entry name" value="DUF4096"/>
    <property type="match status" value="1"/>
</dbReference>
<dbReference type="GO" id="GO:0003677">
    <property type="term" value="F:DNA binding"/>
    <property type="evidence" value="ECO:0007669"/>
    <property type="project" value="InterPro"/>
</dbReference>
<evidence type="ECO:0000313" key="4">
    <source>
        <dbReference type="Proteomes" id="UP000292564"/>
    </source>
</evidence>
<dbReference type="GO" id="GO:0004803">
    <property type="term" value="F:transposase activity"/>
    <property type="evidence" value="ECO:0007669"/>
    <property type="project" value="InterPro"/>
</dbReference>
<dbReference type="RefSeq" id="WP_207229922.1">
    <property type="nucleotide sequence ID" value="NZ_SHKY01000001.1"/>
</dbReference>
<dbReference type="EMBL" id="SHKY01000001">
    <property type="protein sequence ID" value="RZU53188.1"/>
    <property type="molecule type" value="Genomic_DNA"/>
</dbReference>
<dbReference type="InterPro" id="IPR002559">
    <property type="entry name" value="Transposase_11"/>
</dbReference>
<protein>
    <submittedName>
        <fullName evidence="3">DDE family transposase</fullName>
    </submittedName>
</protein>
<gene>
    <name evidence="3" type="ORF">EV385_5078</name>
</gene>
<feature type="domain" description="Insertion element IS402-like" evidence="2">
    <location>
        <begin position="10"/>
        <end position="85"/>
    </location>
</feature>
<accession>A0A4Q7ZQ13</accession>
<dbReference type="PANTHER" id="PTHR30007:SF1">
    <property type="entry name" value="BLR1914 PROTEIN"/>
    <property type="match status" value="1"/>
</dbReference>
<dbReference type="InterPro" id="IPR025161">
    <property type="entry name" value="IS402-like_dom"/>
</dbReference>
<comment type="caution">
    <text evidence="3">The sequence shown here is derived from an EMBL/GenBank/DDBJ whole genome shotgun (WGS) entry which is preliminary data.</text>
</comment>
<keyword evidence="4" id="KW-1185">Reference proteome</keyword>
<organism evidence="3 4">
    <name type="scientific">Krasilnikovia cinnamomea</name>
    <dbReference type="NCBI Taxonomy" id="349313"/>
    <lineage>
        <taxon>Bacteria</taxon>
        <taxon>Bacillati</taxon>
        <taxon>Actinomycetota</taxon>
        <taxon>Actinomycetes</taxon>
        <taxon>Micromonosporales</taxon>
        <taxon>Micromonosporaceae</taxon>
        <taxon>Krasilnikovia</taxon>
    </lineage>
</organism>
<evidence type="ECO:0000259" key="2">
    <source>
        <dbReference type="Pfam" id="PF13340"/>
    </source>
</evidence>
<feature type="domain" description="Transposase IS4-like" evidence="1">
    <location>
        <begin position="105"/>
        <end position="258"/>
    </location>
</feature>
<dbReference type="Proteomes" id="UP000292564">
    <property type="component" value="Unassembled WGS sequence"/>
</dbReference>
<dbReference type="GO" id="GO:0006313">
    <property type="term" value="P:DNA transposition"/>
    <property type="evidence" value="ECO:0007669"/>
    <property type="project" value="InterPro"/>
</dbReference>
<reference evidence="3 4" key="1">
    <citation type="submission" date="2019-02" db="EMBL/GenBank/DDBJ databases">
        <title>Sequencing the genomes of 1000 actinobacteria strains.</title>
        <authorList>
            <person name="Klenk H.-P."/>
        </authorList>
    </citation>
    <scope>NUCLEOTIDE SEQUENCE [LARGE SCALE GENOMIC DNA]</scope>
    <source>
        <strain evidence="3 4">DSM 45162</strain>
    </source>
</reference>
<dbReference type="PANTHER" id="PTHR30007">
    <property type="entry name" value="PHP DOMAIN PROTEIN"/>
    <property type="match status" value="1"/>
</dbReference>
<dbReference type="NCBIfam" id="NF033580">
    <property type="entry name" value="transpos_IS5_3"/>
    <property type="match status" value="1"/>
</dbReference>
<evidence type="ECO:0000259" key="1">
    <source>
        <dbReference type="Pfam" id="PF01609"/>
    </source>
</evidence>
<dbReference type="AlphaFoldDB" id="A0A4Q7ZQ13"/>
<dbReference type="Pfam" id="PF01609">
    <property type="entry name" value="DDE_Tnp_1"/>
    <property type="match status" value="1"/>
</dbReference>